<name>A0ACC3SE17_9PEZI</name>
<dbReference type="EMBL" id="JAMKPW020000016">
    <property type="protein sequence ID" value="KAK8210216.1"/>
    <property type="molecule type" value="Genomic_DNA"/>
</dbReference>
<comment type="caution">
    <text evidence="1">The sequence shown here is derived from an EMBL/GenBank/DDBJ whole genome shotgun (WGS) entry which is preliminary data.</text>
</comment>
<gene>
    <name evidence="1" type="ORF">M8818_003704</name>
</gene>
<dbReference type="Proteomes" id="UP001320706">
    <property type="component" value="Unassembled WGS sequence"/>
</dbReference>
<proteinExistence type="predicted"/>
<sequence>MSAILRCEGGKSGQISLVSAGIPSGQPLATGSQRWSLLDYARRPLCSNSPVRVSGCILWAFYGASWVKRIFPRHVRDRLSGRKMDGWAGLQVVLRFVKSLLQL</sequence>
<reference evidence="1" key="1">
    <citation type="submission" date="2024-02" db="EMBL/GenBank/DDBJ databases">
        <title>Metagenome Assembled Genome of Zalaria obscura JY119.</title>
        <authorList>
            <person name="Vighnesh L."/>
            <person name="Jagadeeshwari U."/>
            <person name="Venkata Ramana C."/>
            <person name="Sasikala C."/>
        </authorList>
    </citation>
    <scope>NUCLEOTIDE SEQUENCE</scope>
    <source>
        <strain evidence="1">JY119</strain>
    </source>
</reference>
<evidence type="ECO:0000313" key="1">
    <source>
        <dbReference type="EMBL" id="KAK8210216.1"/>
    </source>
</evidence>
<protein>
    <submittedName>
        <fullName evidence="1">Uncharacterized protein</fullName>
    </submittedName>
</protein>
<accession>A0ACC3SE17</accession>
<organism evidence="1 2">
    <name type="scientific">Zalaria obscura</name>
    <dbReference type="NCBI Taxonomy" id="2024903"/>
    <lineage>
        <taxon>Eukaryota</taxon>
        <taxon>Fungi</taxon>
        <taxon>Dikarya</taxon>
        <taxon>Ascomycota</taxon>
        <taxon>Pezizomycotina</taxon>
        <taxon>Dothideomycetes</taxon>
        <taxon>Dothideomycetidae</taxon>
        <taxon>Dothideales</taxon>
        <taxon>Zalariaceae</taxon>
        <taxon>Zalaria</taxon>
    </lineage>
</organism>
<evidence type="ECO:0000313" key="2">
    <source>
        <dbReference type="Proteomes" id="UP001320706"/>
    </source>
</evidence>
<keyword evidence="2" id="KW-1185">Reference proteome</keyword>